<dbReference type="Gene3D" id="3.30.420.10">
    <property type="entry name" value="Ribonuclease H-like superfamily/Ribonuclease H"/>
    <property type="match status" value="1"/>
</dbReference>
<dbReference type="OrthoDB" id="4783413at2759"/>
<reference evidence="2" key="1">
    <citation type="submission" date="2016-02" db="EMBL/GenBank/DDBJ databases">
        <title>Draft genome sequence of Microdochium bolleyi, a fungal endophyte of beachgrass.</title>
        <authorList>
            <consortium name="DOE Joint Genome Institute"/>
            <person name="David A.S."/>
            <person name="May G."/>
            <person name="Haridas S."/>
            <person name="Lim J."/>
            <person name="Wang M."/>
            <person name="Labutti K."/>
            <person name="Lipzen A."/>
            <person name="Barry K."/>
            <person name="Grigoriev I.V."/>
        </authorList>
    </citation>
    <scope>NUCLEOTIDE SEQUENCE [LARGE SCALE GENOMIC DNA]</scope>
    <source>
        <strain evidence="2">J235TASD1</strain>
    </source>
</reference>
<evidence type="ECO:0000313" key="2">
    <source>
        <dbReference type="Proteomes" id="UP000070501"/>
    </source>
</evidence>
<dbReference type="InParanoid" id="A0A136IKZ9"/>
<keyword evidence="2" id="KW-1185">Reference proteome</keyword>
<name>A0A136IKZ9_9PEZI</name>
<accession>A0A136IKZ9</accession>
<gene>
    <name evidence="1" type="ORF">Micbo1qcDRAFT_209834</name>
</gene>
<dbReference type="GO" id="GO:0003676">
    <property type="term" value="F:nucleic acid binding"/>
    <property type="evidence" value="ECO:0007669"/>
    <property type="project" value="InterPro"/>
</dbReference>
<sequence>MPGPEHVTPRRARPLGTIWWLQKRGLLKTSKTGTATHNDNGDRLYSKLEVFADFNIARRTGLRWLSAIPEDLHEQNNSVEAGLEVNCKEATIRDRMRDSFKYHICKSTVKDGLNNSAKKARIQWVQDRLREGKYDNDKWLKTTFSMDEVHFGFQPSLTTKVHRRPKDKYEWWTVQAEEAAKKKKKLKNAKITIKNEEKDPQGAQELEDENEQTLLHAETQKWLKDNHRELIIGPGLSPDLNWIETNIRRVKYHVKNTPHLTTKDQENIIDEGWRKVAQKKLNDDVASLKERLQQVLKAGGDRIAY</sequence>
<dbReference type="InterPro" id="IPR036397">
    <property type="entry name" value="RNaseH_sf"/>
</dbReference>
<dbReference type="Proteomes" id="UP000070501">
    <property type="component" value="Unassembled WGS sequence"/>
</dbReference>
<evidence type="ECO:0000313" key="1">
    <source>
        <dbReference type="EMBL" id="KXJ85595.1"/>
    </source>
</evidence>
<dbReference type="STRING" id="196109.A0A136IKZ9"/>
<organism evidence="1 2">
    <name type="scientific">Microdochium bolleyi</name>
    <dbReference type="NCBI Taxonomy" id="196109"/>
    <lineage>
        <taxon>Eukaryota</taxon>
        <taxon>Fungi</taxon>
        <taxon>Dikarya</taxon>
        <taxon>Ascomycota</taxon>
        <taxon>Pezizomycotina</taxon>
        <taxon>Sordariomycetes</taxon>
        <taxon>Xylariomycetidae</taxon>
        <taxon>Xylariales</taxon>
        <taxon>Microdochiaceae</taxon>
        <taxon>Microdochium</taxon>
    </lineage>
</organism>
<proteinExistence type="predicted"/>
<protein>
    <recommendedName>
        <fullName evidence="3">Tc1-like transposase DDE domain-containing protein</fullName>
    </recommendedName>
</protein>
<evidence type="ECO:0008006" key="3">
    <source>
        <dbReference type="Google" id="ProtNLM"/>
    </source>
</evidence>
<dbReference type="EMBL" id="KQ964278">
    <property type="protein sequence ID" value="KXJ85595.1"/>
    <property type="molecule type" value="Genomic_DNA"/>
</dbReference>
<dbReference type="AlphaFoldDB" id="A0A136IKZ9"/>